<name>A0A1A2W1J8_MYCSC</name>
<gene>
    <name evidence="2" type="ORF">A5679_11550</name>
</gene>
<dbReference type="AlphaFoldDB" id="A0A1A2W1J8"/>
<accession>A0A1A2W1J8</accession>
<evidence type="ECO:0000313" key="2">
    <source>
        <dbReference type="EMBL" id="OBI07070.1"/>
    </source>
</evidence>
<evidence type="ECO:0000313" key="3">
    <source>
        <dbReference type="Proteomes" id="UP000092207"/>
    </source>
</evidence>
<evidence type="ECO:0000256" key="1">
    <source>
        <dbReference type="SAM" id="MobiDB-lite"/>
    </source>
</evidence>
<protein>
    <recommendedName>
        <fullName evidence="4">Scaffolding protein</fullName>
    </recommendedName>
</protein>
<feature type="compositionally biased region" description="Basic and acidic residues" evidence="1">
    <location>
        <begin position="29"/>
        <end position="38"/>
    </location>
</feature>
<evidence type="ECO:0008006" key="4">
    <source>
        <dbReference type="Google" id="ProtNLM"/>
    </source>
</evidence>
<dbReference type="Proteomes" id="UP000092207">
    <property type="component" value="Unassembled WGS sequence"/>
</dbReference>
<dbReference type="EMBL" id="LZJY01000106">
    <property type="protein sequence ID" value="OBI07070.1"/>
    <property type="molecule type" value="Genomic_DNA"/>
</dbReference>
<comment type="caution">
    <text evidence="2">The sequence shown here is derived from an EMBL/GenBank/DDBJ whole genome shotgun (WGS) entry which is preliminary data.</text>
</comment>
<feature type="region of interest" description="Disordered" evidence="1">
    <location>
        <begin position="1"/>
        <end position="54"/>
    </location>
</feature>
<sequence>METSADPAPDHAEAPIESEHRAQSGTGRQAEKFRKALRAEQAARQADNEQSSERITALERQLEAMRRDQVGALATNLGIRPAALWASGAQLDDLLDPETGVPDVDRVREAVTNARAELGITEARKPVKALRSGSAVPAEPVNNWRQAFAPREK</sequence>
<organism evidence="2 3">
    <name type="scientific">Mycobacterium scrofulaceum</name>
    <dbReference type="NCBI Taxonomy" id="1783"/>
    <lineage>
        <taxon>Bacteria</taxon>
        <taxon>Bacillati</taxon>
        <taxon>Actinomycetota</taxon>
        <taxon>Actinomycetes</taxon>
        <taxon>Mycobacteriales</taxon>
        <taxon>Mycobacteriaceae</taxon>
        <taxon>Mycobacterium</taxon>
    </lineage>
</organism>
<reference evidence="2 3" key="1">
    <citation type="submission" date="2016-06" db="EMBL/GenBank/DDBJ databases">
        <authorList>
            <person name="Kjaerup R.B."/>
            <person name="Dalgaard T.S."/>
            <person name="Juul-Madsen H.R."/>
        </authorList>
    </citation>
    <scope>NUCLEOTIDE SEQUENCE [LARGE SCALE GENOMIC DNA]</scope>
    <source>
        <strain evidence="2 3">E2838</strain>
    </source>
</reference>
<proteinExistence type="predicted"/>
<feature type="compositionally biased region" description="Basic and acidic residues" evidence="1">
    <location>
        <begin position="8"/>
        <end position="22"/>
    </location>
</feature>